<dbReference type="Proteomes" id="UP000184462">
    <property type="component" value="Unassembled WGS sequence"/>
</dbReference>
<keyword evidence="1" id="KW-0472">Membrane</keyword>
<reference evidence="2 3" key="1">
    <citation type="submission" date="2016-11" db="EMBL/GenBank/DDBJ databases">
        <authorList>
            <person name="Jaros S."/>
            <person name="Januszkiewicz K."/>
            <person name="Wedrychowicz H."/>
        </authorList>
    </citation>
    <scope>NUCLEOTIDE SEQUENCE [LARGE SCALE GENOMIC DNA]</scope>
    <source>
        <strain evidence="2 3">DSM 25661</strain>
    </source>
</reference>
<sequence>MKNIQKILNFLNKYNYNFEYYENRRLIVVNLGFNLFSHIQISDNQEIIKISDKLEGFNGISGFIQTSIKKSMIYQTIMLLIAFIILELTKFSKYDYDYTYLLVIFITISLLWFIFYLVKSEIFKMKIENLV</sequence>
<gene>
    <name evidence="2" type="ORF">SAMN05444278_103164</name>
</gene>
<accession>A0A1M4UYS5</accession>
<dbReference type="RefSeq" id="WP_073192613.1">
    <property type="nucleotide sequence ID" value="NZ_FQTW01000003.1"/>
</dbReference>
<keyword evidence="1" id="KW-1133">Transmembrane helix</keyword>
<evidence type="ECO:0000313" key="3">
    <source>
        <dbReference type="Proteomes" id="UP000184462"/>
    </source>
</evidence>
<keyword evidence="1" id="KW-0812">Transmembrane</keyword>
<name>A0A1M4UYS5_9FLAO</name>
<feature type="transmembrane region" description="Helical" evidence="1">
    <location>
        <begin position="98"/>
        <end position="118"/>
    </location>
</feature>
<dbReference type="AlphaFoldDB" id="A0A1M4UYS5"/>
<evidence type="ECO:0000313" key="2">
    <source>
        <dbReference type="EMBL" id="SHE61876.1"/>
    </source>
</evidence>
<keyword evidence="3" id="KW-1185">Reference proteome</keyword>
<feature type="transmembrane region" description="Helical" evidence="1">
    <location>
        <begin position="72"/>
        <end position="92"/>
    </location>
</feature>
<evidence type="ECO:0000256" key="1">
    <source>
        <dbReference type="SAM" id="Phobius"/>
    </source>
</evidence>
<dbReference type="OrthoDB" id="1438437at2"/>
<proteinExistence type="predicted"/>
<protein>
    <submittedName>
        <fullName evidence="2">Uncharacterized protein</fullName>
    </submittedName>
</protein>
<organism evidence="2 3">
    <name type="scientific">Psychroflexus salarius</name>
    <dbReference type="NCBI Taxonomy" id="1155689"/>
    <lineage>
        <taxon>Bacteria</taxon>
        <taxon>Pseudomonadati</taxon>
        <taxon>Bacteroidota</taxon>
        <taxon>Flavobacteriia</taxon>
        <taxon>Flavobacteriales</taxon>
        <taxon>Flavobacteriaceae</taxon>
        <taxon>Psychroflexus</taxon>
    </lineage>
</organism>
<dbReference type="EMBL" id="FQTW01000003">
    <property type="protein sequence ID" value="SHE61876.1"/>
    <property type="molecule type" value="Genomic_DNA"/>
</dbReference>